<evidence type="ECO:0000259" key="2">
    <source>
        <dbReference type="Pfam" id="PF00535"/>
    </source>
</evidence>
<proteinExistence type="inferred from homology"/>
<dbReference type="EMBL" id="CCXS01000001">
    <property type="protein sequence ID" value="CEG22104.1"/>
    <property type="molecule type" value="Genomic_DNA"/>
</dbReference>
<dbReference type="Gene3D" id="3.90.550.10">
    <property type="entry name" value="Spore Coat Polysaccharide Biosynthesis Protein SpsA, Chain A"/>
    <property type="match status" value="1"/>
</dbReference>
<dbReference type="PANTHER" id="PTHR22916:SF3">
    <property type="entry name" value="UDP-GLCNAC:BETAGAL BETA-1,3-N-ACETYLGLUCOSAMINYLTRANSFERASE-LIKE PROTEIN 1"/>
    <property type="match status" value="1"/>
</dbReference>
<dbReference type="InterPro" id="IPR029044">
    <property type="entry name" value="Nucleotide-diphossugar_trans"/>
</dbReference>
<keyword evidence="4" id="KW-1185">Reference proteome</keyword>
<name>A0A098EII1_9BACL</name>
<evidence type="ECO:0000313" key="3">
    <source>
        <dbReference type="EMBL" id="CEG22104.1"/>
    </source>
</evidence>
<dbReference type="Pfam" id="PF00535">
    <property type="entry name" value="Glycos_transf_2"/>
    <property type="match status" value="1"/>
</dbReference>
<dbReference type="PANTHER" id="PTHR22916">
    <property type="entry name" value="GLYCOSYLTRANSFERASE"/>
    <property type="match status" value="1"/>
</dbReference>
<dbReference type="OrthoDB" id="199095at2"/>
<dbReference type="GO" id="GO:0016758">
    <property type="term" value="F:hexosyltransferase activity"/>
    <property type="evidence" value="ECO:0007669"/>
    <property type="project" value="UniProtKB-ARBA"/>
</dbReference>
<dbReference type="InterPro" id="IPR001173">
    <property type="entry name" value="Glyco_trans_2-like"/>
</dbReference>
<feature type="domain" description="Glycosyltransferase 2-like" evidence="2">
    <location>
        <begin position="13"/>
        <end position="146"/>
    </location>
</feature>
<comment type="similarity">
    <text evidence="1">Belongs to the glycosyltransferase 2 family.</text>
</comment>
<evidence type="ECO:0000256" key="1">
    <source>
        <dbReference type="ARBA" id="ARBA00006739"/>
    </source>
</evidence>
<reference evidence="3 4" key="1">
    <citation type="submission" date="2014-09" db="EMBL/GenBank/DDBJ databases">
        <authorList>
            <person name="Urmite Genomes Urmite Genomes"/>
        </authorList>
    </citation>
    <scope>NUCLEOTIDE SEQUENCE [LARGE SCALE GENOMIC DNA]</scope>
    <source>
        <strain evidence="3 4">ES2</strain>
    </source>
</reference>
<dbReference type="SUPFAM" id="SSF53448">
    <property type="entry name" value="Nucleotide-diphospho-sugar transferases"/>
    <property type="match status" value="1"/>
</dbReference>
<organism evidence="3 4">
    <name type="scientific">Planococcus massiliensis</name>
    <dbReference type="NCBI Taxonomy" id="1499687"/>
    <lineage>
        <taxon>Bacteria</taxon>
        <taxon>Bacillati</taxon>
        <taxon>Bacillota</taxon>
        <taxon>Bacilli</taxon>
        <taxon>Bacillales</taxon>
        <taxon>Caryophanaceae</taxon>
        <taxon>Planococcus</taxon>
    </lineage>
</organism>
<sequence length="321" mass="36983">MEKEIMVSITCEAYNHEKYIADALESFLMQKTNFPFEILVHDDASTDRTAEIIKEYERKYPDIIKPIYQTENQYSKGVNVELINTSRAKGKYSATCEGDDYWTDPFKLQKQVDYMEAHPECSMCVHAAYKVSSSRKKAVAKVRPSTESRIFTVEELIEGGGDFVATNSIMIAREKVGEMPQFYLNAVVGDYPLVIYAALKGNVYYIDEIMSAYRIGVNGSWTDRELGTLSKKTQHVYDIASMLDEINAYTHFQYDAVINRTKRKNYLCLLIEMGEKEEVKKPEYSELYKELGLKRITALKVKHSFPRIARVLKAVKWKLIT</sequence>
<keyword evidence="3" id="KW-0808">Transferase</keyword>
<evidence type="ECO:0000313" key="4">
    <source>
        <dbReference type="Proteomes" id="UP000043699"/>
    </source>
</evidence>
<dbReference type="AlphaFoldDB" id="A0A098EII1"/>
<dbReference type="STRING" id="1499687.BN1080_01024"/>
<dbReference type="RefSeq" id="WP_052650833.1">
    <property type="nucleotide sequence ID" value="NZ_CCXS01000001.1"/>
</dbReference>
<gene>
    <name evidence="3" type="primary">epsE_1</name>
    <name evidence="3" type="ORF">BN1080_01024</name>
</gene>
<accession>A0A098EII1</accession>
<dbReference type="Proteomes" id="UP000043699">
    <property type="component" value="Unassembled WGS sequence"/>
</dbReference>
<protein>
    <submittedName>
        <fullName evidence="3">Putative glycosyltransferase EpsE</fullName>
    </submittedName>
</protein>